<evidence type="ECO:0000313" key="2">
    <source>
        <dbReference type="Proteomes" id="UP000887013"/>
    </source>
</evidence>
<dbReference type="InterPro" id="IPR051077">
    <property type="entry name" value="Ca-dependent_lectin"/>
</dbReference>
<dbReference type="AlphaFoldDB" id="A0A8X6NBZ3"/>
<name>A0A8X6NBZ3_NEPPI</name>
<organism evidence="1 2">
    <name type="scientific">Nephila pilipes</name>
    <name type="common">Giant wood spider</name>
    <name type="synonym">Nephila maculata</name>
    <dbReference type="NCBI Taxonomy" id="299642"/>
    <lineage>
        <taxon>Eukaryota</taxon>
        <taxon>Metazoa</taxon>
        <taxon>Ecdysozoa</taxon>
        <taxon>Arthropoda</taxon>
        <taxon>Chelicerata</taxon>
        <taxon>Arachnida</taxon>
        <taxon>Araneae</taxon>
        <taxon>Araneomorphae</taxon>
        <taxon>Entelegynae</taxon>
        <taxon>Araneoidea</taxon>
        <taxon>Nephilidae</taxon>
        <taxon>Nephila</taxon>
    </lineage>
</organism>
<dbReference type="EMBL" id="BMAW01056332">
    <property type="protein sequence ID" value="GFT05295.1"/>
    <property type="molecule type" value="Genomic_DNA"/>
</dbReference>
<evidence type="ECO:0000313" key="1">
    <source>
        <dbReference type="EMBL" id="GFT05295.1"/>
    </source>
</evidence>
<dbReference type="PANTHER" id="PTHR24024:SF18">
    <property type="entry name" value="SHORT-CHAIN COLLAGEN C4-LIKE"/>
    <property type="match status" value="1"/>
</dbReference>
<sequence>MIATGRVVAYSTLKALINALEQFDYLFENLRQAKSLLRTLVSSLPETVSKEYLNKVIDFSGRLTKTMNVFYDVIGNLDLQLGSEQLAPAENAFDSNSPVSGDNRYTKEVKKLISENEQKDDPNKPRGMYTLWGKRTCGNKASNILYIGYMSSFMEQGIGAGTDYQCLPENPNLNIDSDATGLDQKTTKLAGVRYTNMSVFKNSGKQIQDKVAPCVVCETPMRPTVKMFPAVNICPGDWVPEYNGFLVSNFYGKLRSEDVCVDFDPDTYNFTTQVKGEPYVLPLKMGNQDGSTYTTDASIPCASTSTMIIRMIYVLPMILGRTYDVKKNTVGVDIFSSEDIQTPR</sequence>
<keyword evidence="2" id="KW-1185">Reference proteome</keyword>
<dbReference type="GO" id="GO:0005615">
    <property type="term" value="C:extracellular space"/>
    <property type="evidence" value="ECO:0007669"/>
    <property type="project" value="TreeGrafter"/>
</dbReference>
<reference evidence="1" key="1">
    <citation type="submission" date="2020-08" db="EMBL/GenBank/DDBJ databases">
        <title>Multicomponent nature underlies the extraordinary mechanical properties of spider dragline silk.</title>
        <authorList>
            <person name="Kono N."/>
            <person name="Nakamura H."/>
            <person name="Mori M."/>
            <person name="Yoshida Y."/>
            <person name="Ohtoshi R."/>
            <person name="Malay A.D."/>
            <person name="Moran D.A.P."/>
            <person name="Tomita M."/>
            <person name="Numata K."/>
            <person name="Arakawa K."/>
        </authorList>
    </citation>
    <scope>NUCLEOTIDE SEQUENCE</scope>
</reference>
<comment type="caution">
    <text evidence="1">The sequence shown here is derived from an EMBL/GenBank/DDBJ whole genome shotgun (WGS) entry which is preliminary data.</text>
</comment>
<accession>A0A8X6NBZ3</accession>
<gene>
    <name evidence="1" type="primary">NCL1_27253</name>
    <name evidence="1" type="ORF">NPIL_170331</name>
</gene>
<dbReference type="Proteomes" id="UP000887013">
    <property type="component" value="Unassembled WGS sequence"/>
</dbReference>
<protein>
    <submittedName>
        <fullName evidence="1">Stonustoxin subunit alpha</fullName>
    </submittedName>
</protein>
<feature type="non-terminal residue" evidence="1">
    <location>
        <position position="1"/>
    </location>
</feature>
<dbReference type="OrthoDB" id="6086925at2759"/>
<dbReference type="PANTHER" id="PTHR24024">
    <property type="entry name" value="PULMONARY SURFACTANT-ASSOCIATED PROTEIN A"/>
    <property type="match status" value="1"/>
</dbReference>
<proteinExistence type="predicted"/>